<evidence type="ECO:0000313" key="4">
    <source>
        <dbReference type="Proteomes" id="UP000263273"/>
    </source>
</evidence>
<dbReference type="InterPro" id="IPR008207">
    <property type="entry name" value="Sig_transdc_His_kin_Hpt_dom"/>
</dbReference>
<accession>A0A354YWH6</accession>
<organism evidence="3 4">
    <name type="scientific">Syntrophomonas wolfei</name>
    <dbReference type="NCBI Taxonomy" id="863"/>
    <lineage>
        <taxon>Bacteria</taxon>
        <taxon>Bacillati</taxon>
        <taxon>Bacillota</taxon>
        <taxon>Clostridia</taxon>
        <taxon>Eubacteriales</taxon>
        <taxon>Syntrophomonadaceae</taxon>
        <taxon>Syntrophomonas</taxon>
    </lineage>
</organism>
<name>A0A354YWH6_9FIRM</name>
<proteinExistence type="predicted"/>
<dbReference type="PANTHER" id="PTHR43395:SF1">
    <property type="entry name" value="CHEMOTAXIS PROTEIN CHEA"/>
    <property type="match status" value="1"/>
</dbReference>
<gene>
    <name evidence="3" type="ORF">DDZ44_03845</name>
</gene>
<dbReference type="EMBL" id="DNZF01000083">
    <property type="protein sequence ID" value="HBK53056.1"/>
    <property type="molecule type" value="Genomic_DNA"/>
</dbReference>
<feature type="modified residue" description="Phosphohistidine" evidence="1">
    <location>
        <position position="51"/>
    </location>
</feature>
<evidence type="ECO:0000259" key="2">
    <source>
        <dbReference type="PROSITE" id="PS50894"/>
    </source>
</evidence>
<dbReference type="AlphaFoldDB" id="A0A354YWH6"/>
<feature type="domain" description="HPt" evidence="2">
    <location>
        <begin position="5"/>
        <end position="108"/>
    </location>
</feature>
<dbReference type="InterPro" id="IPR036641">
    <property type="entry name" value="HPT_dom_sf"/>
</dbReference>
<evidence type="ECO:0000313" key="3">
    <source>
        <dbReference type="EMBL" id="HBK53056.1"/>
    </source>
</evidence>
<dbReference type="PROSITE" id="PS50894">
    <property type="entry name" value="HPT"/>
    <property type="match status" value="1"/>
</dbReference>
<dbReference type="Pfam" id="PF01627">
    <property type="entry name" value="Hpt"/>
    <property type="match status" value="1"/>
</dbReference>
<keyword evidence="1" id="KW-0597">Phosphoprotein</keyword>
<dbReference type="InterPro" id="IPR051315">
    <property type="entry name" value="Bact_Chemotaxis_CheA"/>
</dbReference>
<comment type="caution">
    <text evidence="3">The sequence shown here is derived from an EMBL/GenBank/DDBJ whole genome shotgun (WGS) entry which is preliminary data.</text>
</comment>
<dbReference type="PANTHER" id="PTHR43395">
    <property type="entry name" value="SENSOR HISTIDINE KINASE CHEA"/>
    <property type="match status" value="1"/>
</dbReference>
<dbReference type="Proteomes" id="UP000263273">
    <property type="component" value="Unassembled WGS sequence"/>
</dbReference>
<feature type="non-terminal residue" evidence="3">
    <location>
        <position position="141"/>
    </location>
</feature>
<dbReference type="CDD" id="cd00088">
    <property type="entry name" value="HPT"/>
    <property type="match status" value="1"/>
</dbReference>
<evidence type="ECO:0000256" key="1">
    <source>
        <dbReference type="PROSITE-ProRule" id="PRU00110"/>
    </source>
</evidence>
<protein>
    <submittedName>
        <fullName evidence="3">Chemotaxis protein CheA</fullName>
    </submittedName>
</protein>
<reference evidence="3 4" key="1">
    <citation type="journal article" date="2018" name="Nat. Biotechnol.">
        <title>A standardized bacterial taxonomy based on genome phylogeny substantially revises the tree of life.</title>
        <authorList>
            <person name="Parks D.H."/>
            <person name="Chuvochina M."/>
            <person name="Waite D.W."/>
            <person name="Rinke C."/>
            <person name="Skarshewski A."/>
            <person name="Chaumeil P.A."/>
            <person name="Hugenholtz P."/>
        </authorList>
    </citation>
    <scope>NUCLEOTIDE SEQUENCE [LARGE SCALE GENOMIC DNA]</scope>
    <source>
        <strain evidence="3">UBA10948</strain>
    </source>
</reference>
<dbReference type="GO" id="GO:0000160">
    <property type="term" value="P:phosphorelay signal transduction system"/>
    <property type="evidence" value="ECO:0007669"/>
    <property type="project" value="InterPro"/>
</dbReference>
<dbReference type="SUPFAM" id="SSF47226">
    <property type="entry name" value="Histidine-containing phosphotransfer domain, HPT domain"/>
    <property type="match status" value="1"/>
</dbReference>
<sequence>MKFVFEPDDLEILQGIVEESSEHLDGIEEGILKLEAEFDSEQLDAVFRAMHSVKGVAAFLDLTPIKDTAHSLESFMTDMKKGLYSVTSEITDILLKGVDILQLQIRQLGEHVKKLEANPPREKFKLSLNEHGFQEFIQEAE</sequence>
<dbReference type="SMART" id="SM00073">
    <property type="entry name" value="HPT"/>
    <property type="match status" value="1"/>
</dbReference>
<dbReference type="Gene3D" id="1.20.120.160">
    <property type="entry name" value="HPT domain"/>
    <property type="match status" value="1"/>
</dbReference>